<protein>
    <submittedName>
        <fullName evidence="1">Uncharacterized protein</fullName>
    </submittedName>
</protein>
<sequence>MAMLKHEYSQRHTRSLIDLKTFGNVRIHLQLNACKKQSIQHHDEEVRRNRSILQRLIDVVTFLGRQDLSFQDHFESEESNNRGNYKEL</sequence>
<dbReference type="AlphaFoldDB" id="A0A0L8HPU8"/>
<evidence type="ECO:0000313" key="1">
    <source>
        <dbReference type="EMBL" id="KOF91298.1"/>
    </source>
</evidence>
<proteinExistence type="predicted"/>
<reference evidence="1" key="1">
    <citation type="submission" date="2015-07" db="EMBL/GenBank/DDBJ databases">
        <title>MeaNS - Measles Nucleotide Surveillance Program.</title>
        <authorList>
            <person name="Tran T."/>
            <person name="Druce J."/>
        </authorList>
    </citation>
    <scope>NUCLEOTIDE SEQUENCE</scope>
    <source>
        <strain evidence="1">UCB-OBI-ISO-001</strain>
        <tissue evidence="1">Gonad</tissue>
    </source>
</reference>
<accession>A0A0L8HPU8</accession>
<dbReference type="EMBL" id="KQ417578">
    <property type="protein sequence ID" value="KOF91298.1"/>
    <property type="molecule type" value="Genomic_DNA"/>
</dbReference>
<gene>
    <name evidence="1" type="ORF">OCBIM_22009251mg</name>
</gene>
<organism evidence="1">
    <name type="scientific">Octopus bimaculoides</name>
    <name type="common">California two-spotted octopus</name>
    <dbReference type="NCBI Taxonomy" id="37653"/>
    <lineage>
        <taxon>Eukaryota</taxon>
        <taxon>Metazoa</taxon>
        <taxon>Spiralia</taxon>
        <taxon>Lophotrochozoa</taxon>
        <taxon>Mollusca</taxon>
        <taxon>Cephalopoda</taxon>
        <taxon>Coleoidea</taxon>
        <taxon>Octopodiformes</taxon>
        <taxon>Octopoda</taxon>
        <taxon>Incirrata</taxon>
        <taxon>Octopodidae</taxon>
        <taxon>Octopus</taxon>
    </lineage>
</organism>
<name>A0A0L8HPU8_OCTBM</name>